<feature type="transmembrane region" description="Helical" evidence="1">
    <location>
        <begin position="6"/>
        <end position="27"/>
    </location>
</feature>
<proteinExistence type="predicted"/>
<sequence length="54" mass="6266">VQSIIFVHLLHFIVIALHLGQLSVILIPPYNPHTSLYYSIYDWHGKNSYDTCPK</sequence>
<dbReference type="AlphaFoldDB" id="A0A381X6E1"/>
<dbReference type="EMBL" id="UINC01014081">
    <property type="protein sequence ID" value="SVA60316.1"/>
    <property type="molecule type" value="Genomic_DNA"/>
</dbReference>
<gene>
    <name evidence="2" type="ORF">METZ01_LOCUS113170</name>
</gene>
<evidence type="ECO:0000256" key="1">
    <source>
        <dbReference type="SAM" id="Phobius"/>
    </source>
</evidence>
<accession>A0A381X6E1</accession>
<name>A0A381X6E1_9ZZZZ</name>
<keyword evidence="1" id="KW-0812">Transmembrane</keyword>
<keyword evidence="1" id="KW-0472">Membrane</keyword>
<reference evidence="2" key="1">
    <citation type="submission" date="2018-05" db="EMBL/GenBank/DDBJ databases">
        <authorList>
            <person name="Lanie J.A."/>
            <person name="Ng W.-L."/>
            <person name="Kazmierczak K.M."/>
            <person name="Andrzejewski T.M."/>
            <person name="Davidsen T.M."/>
            <person name="Wayne K.J."/>
            <person name="Tettelin H."/>
            <person name="Glass J.I."/>
            <person name="Rusch D."/>
            <person name="Podicherti R."/>
            <person name="Tsui H.-C.T."/>
            <person name="Winkler M.E."/>
        </authorList>
    </citation>
    <scope>NUCLEOTIDE SEQUENCE</scope>
</reference>
<evidence type="ECO:0000313" key="2">
    <source>
        <dbReference type="EMBL" id="SVA60316.1"/>
    </source>
</evidence>
<protein>
    <submittedName>
        <fullName evidence="2">Uncharacterized protein</fullName>
    </submittedName>
</protein>
<keyword evidence="1" id="KW-1133">Transmembrane helix</keyword>
<organism evidence="2">
    <name type="scientific">marine metagenome</name>
    <dbReference type="NCBI Taxonomy" id="408172"/>
    <lineage>
        <taxon>unclassified sequences</taxon>
        <taxon>metagenomes</taxon>
        <taxon>ecological metagenomes</taxon>
    </lineage>
</organism>
<feature type="non-terminal residue" evidence="2">
    <location>
        <position position="1"/>
    </location>
</feature>